<evidence type="ECO:0000259" key="4">
    <source>
        <dbReference type="PROSITE" id="PS50886"/>
    </source>
</evidence>
<keyword evidence="6" id="KW-1185">Reference proteome</keyword>
<evidence type="ECO:0000256" key="1">
    <source>
        <dbReference type="ARBA" id="ARBA00022555"/>
    </source>
</evidence>
<proteinExistence type="predicted"/>
<evidence type="ECO:0000313" key="5">
    <source>
        <dbReference type="EMBL" id="GAA4648941.1"/>
    </source>
</evidence>
<comment type="caution">
    <text evidence="5">The sequence shown here is derived from an EMBL/GenBank/DDBJ whole genome shotgun (WGS) entry which is preliminary data.</text>
</comment>
<feature type="domain" description="TRNA-binding" evidence="4">
    <location>
        <begin position="1"/>
        <end position="78"/>
    </location>
</feature>
<sequence length="78" mass="8285">MQFTFDIGGKTRNVFAGIKAACSPKALVGKHTVMVANLKPRTMKLGMSAGMALAADPDDAALWFPELQDSAEPGMPMM</sequence>
<protein>
    <recommendedName>
        <fullName evidence="4">tRNA-binding domain-containing protein</fullName>
    </recommendedName>
</protein>
<dbReference type="Gene3D" id="2.40.50.140">
    <property type="entry name" value="Nucleic acid-binding proteins"/>
    <property type="match status" value="1"/>
</dbReference>
<name>A0ABP8UYI2_9GAMM</name>
<dbReference type="PANTHER" id="PTHR11586:SF37">
    <property type="entry name" value="TRNA-BINDING DOMAIN-CONTAINING PROTEIN"/>
    <property type="match status" value="1"/>
</dbReference>
<evidence type="ECO:0000313" key="6">
    <source>
        <dbReference type="Proteomes" id="UP001500604"/>
    </source>
</evidence>
<keyword evidence="2 3" id="KW-0694">RNA-binding</keyword>
<keyword evidence="1 3" id="KW-0820">tRNA-binding</keyword>
<organism evidence="5 6">
    <name type="scientific">Kistimonas scapharcae</name>
    <dbReference type="NCBI Taxonomy" id="1036133"/>
    <lineage>
        <taxon>Bacteria</taxon>
        <taxon>Pseudomonadati</taxon>
        <taxon>Pseudomonadota</taxon>
        <taxon>Gammaproteobacteria</taxon>
        <taxon>Oceanospirillales</taxon>
        <taxon>Endozoicomonadaceae</taxon>
        <taxon>Kistimonas</taxon>
    </lineage>
</organism>
<dbReference type="SUPFAM" id="SSF50249">
    <property type="entry name" value="Nucleic acid-binding proteins"/>
    <property type="match status" value="1"/>
</dbReference>
<evidence type="ECO:0000256" key="2">
    <source>
        <dbReference type="ARBA" id="ARBA00022884"/>
    </source>
</evidence>
<dbReference type="InterPro" id="IPR012340">
    <property type="entry name" value="NA-bd_OB-fold"/>
</dbReference>
<dbReference type="Pfam" id="PF01588">
    <property type="entry name" value="tRNA_bind"/>
    <property type="match status" value="1"/>
</dbReference>
<dbReference type="Proteomes" id="UP001500604">
    <property type="component" value="Unassembled WGS sequence"/>
</dbReference>
<dbReference type="EMBL" id="BAABFL010000114">
    <property type="protein sequence ID" value="GAA4648941.1"/>
    <property type="molecule type" value="Genomic_DNA"/>
</dbReference>
<evidence type="ECO:0000256" key="3">
    <source>
        <dbReference type="PROSITE-ProRule" id="PRU00209"/>
    </source>
</evidence>
<gene>
    <name evidence="5" type="ORF">GCM10023116_12150</name>
</gene>
<accession>A0ABP8UYI2</accession>
<dbReference type="InterPro" id="IPR051270">
    <property type="entry name" value="Tyrosine-tRNA_ligase_regulator"/>
</dbReference>
<reference evidence="6" key="1">
    <citation type="journal article" date="2019" name="Int. J. Syst. Evol. Microbiol.">
        <title>The Global Catalogue of Microorganisms (GCM) 10K type strain sequencing project: providing services to taxonomists for standard genome sequencing and annotation.</title>
        <authorList>
            <consortium name="The Broad Institute Genomics Platform"/>
            <consortium name="The Broad Institute Genome Sequencing Center for Infectious Disease"/>
            <person name="Wu L."/>
            <person name="Ma J."/>
        </authorList>
    </citation>
    <scope>NUCLEOTIDE SEQUENCE [LARGE SCALE GENOMIC DNA]</scope>
    <source>
        <strain evidence="6">JCM 17805</strain>
    </source>
</reference>
<dbReference type="PROSITE" id="PS50886">
    <property type="entry name" value="TRBD"/>
    <property type="match status" value="1"/>
</dbReference>
<dbReference type="PANTHER" id="PTHR11586">
    <property type="entry name" value="TRNA-AMINOACYLATION COFACTOR ARC1 FAMILY MEMBER"/>
    <property type="match status" value="1"/>
</dbReference>
<dbReference type="InterPro" id="IPR002547">
    <property type="entry name" value="tRNA-bd_dom"/>
</dbReference>